<accession>A0A8S1A309</accession>
<gene>
    <name evidence="3" type="ORF">APLA_LOCUS7591</name>
</gene>
<protein>
    <submittedName>
        <fullName evidence="3">Uncharacterized protein</fullName>
    </submittedName>
</protein>
<dbReference type="EMBL" id="CADEBC010000500">
    <property type="protein sequence ID" value="CAB3238822.1"/>
    <property type="molecule type" value="Genomic_DNA"/>
</dbReference>
<feature type="coiled-coil region" evidence="1">
    <location>
        <begin position="279"/>
        <end position="376"/>
    </location>
</feature>
<evidence type="ECO:0000256" key="2">
    <source>
        <dbReference type="SAM" id="MobiDB-lite"/>
    </source>
</evidence>
<sequence>MPEQLLKVPRSVSPVARAGAGDISERELSRERHKLQTTPPARLQPVHPKKQLFLTPVNKFTAKWCTPSPNLARIRSCLDEYKRQDTPVRPVNKAKAVSMEDLTPTKRIKFDKKDGDLPVPRSPGVNAAAEQTAAVKICRFMITVAWRRRREDVRCLRKTLETQVSYSERLRIQISTLKSLLDSDNAKVRLAMRELERLKQLLKEKEIEKSVLEREKSALEDDICAAEDRASEMSIGWRNCRNELEGARAAAGACERALALERAAAAETRNQRDHACDRLTMVEADLANYENLLLTAETEVAELRRDADEKRKELEITSERLRSEREARERCGRECRALGERVAAAALETDALRNELDALRTELAGLRDELRLTRDQLDWWPRPLTKMLGAARSWFSSTKSVPEAVLWNLIPARHGC</sequence>
<dbReference type="AlphaFoldDB" id="A0A8S1A309"/>
<name>A0A8S1A309_ARCPL</name>
<comment type="caution">
    <text evidence="3">The sequence shown here is derived from an EMBL/GenBank/DDBJ whole genome shotgun (WGS) entry which is preliminary data.</text>
</comment>
<evidence type="ECO:0000313" key="4">
    <source>
        <dbReference type="Proteomes" id="UP000494106"/>
    </source>
</evidence>
<keyword evidence="1" id="KW-0175">Coiled coil</keyword>
<dbReference type="OrthoDB" id="7694231at2759"/>
<dbReference type="Proteomes" id="UP000494106">
    <property type="component" value="Unassembled WGS sequence"/>
</dbReference>
<reference evidence="3 4" key="1">
    <citation type="submission" date="2020-04" db="EMBL/GenBank/DDBJ databases">
        <authorList>
            <person name="Wallbank WR R."/>
            <person name="Pardo Diaz C."/>
            <person name="Kozak K."/>
            <person name="Martin S."/>
            <person name="Jiggins C."/>
            <person name="Moest M."/>
            <person name="Warren A I."/>
            <person name="Byers J.R.P. K."/>
            <person name="Montejo-Kovacevich G."/>
            <person name="Yen C E."/>
        </authorList>
    </citation>
    <scope>NUCLEOTIDE SEQUENCE [LARGE SCALE GENOMIC DNA]</scope>
</reference>
<dbReference type="SUPFAM" id="SSF57997">
    <property type="entry name" value="Tropomyosin"/>
    <property type="match status" value="1"/>
</dbReference>
<proteinExistence type="predicted"/>
<evidence type="ECO:0000313" key="3">
    <source>
        <dbReference type="EMBL" id="CAB3238822.1"/>
    </source>
</evidence>
<keyword evidence="4" id="KW-1185">Reference proteome</keyword>
<evidence type="ECO:0000256" key="1">
    <source>
        <dbReference type="SAM" id="Coils"/>
    </source>
</evidence>
<feature type="coiled-coil region" evidence="1">
    <location>
        <begin position="181"/>
        <end position="222"/>
    </location>
</feature>
<organism evidence="3 4">
    <name type="scientific">Arctia plantaginis</name>
    <name type="common">Wood tiger moth</name>
    <name type="synonym">Phalaena plantaginis</name>
    <dbReference type="NCBI Taxonomy" id="874455"/>
    <lineage>
        <taxon>Eukaryota</taxon>
        <taxon>Metazoa</taxon>
        <taxon>Ecdysozoa</taxon>
        <taxon>Arthropoda</taxon>
        <taxon>Hexapoda</taxon>
        <taxon>Insecta</taxon>
        <taxon>Pterygota</taxon>
        <taxon>Neoptera</taxon>
        <taxon>Endopterygota</taxon>
        <taxon>Lepidoptera</taxon>
        <taxon>Glossata</taxon>
        <taxon>Ditrysia</taxon>
        <taxon>Noctuoidea</taxon>
        <taxon>Erebidae</taxon>
        <taxon>Arctiinae</taxon>
        <taxon>Arctia</taxon>
    </lineage>
</organism>
<feature type="region of interest" description="Disordered" evidence="2">
    <location>
        <begin position="1"/>
        <end position="32"/>
    </location>
</feature>